<gene>
    <name evidence="1" type="primary">OIT3_4</name>
    <name evidence="1" type="ORF">OS493_031641</name>
</gene>
<proteinExistence type="predicted"/>
<name>A0A9X0CD30_9CNID</name>
<organism evidence="1 2">
    <name type="scientific">Desmophyllum pertusum</name>
    <dbReference type="NCBI Taxonomy" id="174260"/>
    <lineage>
        <taxon>Eukaryota</taxon>
        <taxon>Metazoa</taxon>
        <taxon>Cnidaria</taxon>
        <taxon>Anthozoa</taxon>
        <taxon>Hexacorallia</taxon>
        <taxon>Scleractinia</taxon>
        <taxon>Caryophylliina</taxon>
        <taxon>Caryophylliidae</taxon>
        <taxon>Desmophyllum</taxon>
    </lineage>
</organism>
<accession>A0A9X0CD30</accession>
<dbReference type="Proteomes" id="UP001163046">
    <property type="component" value="Unassembled WGS sequence"/>
</dbReference>
<reference evidence="1" key="1">
    <citation type="submission" date="2023-01" db="EMBL/GenBank/DDBJ databases">
        <title>Genome assembly of the deep-sea coral Lophelia pertusa.</title>
        <authorList>
            <person name="Herrera S."/>
            <person name="Cordes E."/>
        </authorList>
    </citation>
    <scope>NUCLEOTIDE SEQUENCE</scope>
    <source>
        <strain evidence="1">USNM1676648</strain>
        <tissue evidence="1">Polyp</tissue>
    </source>
</reference>
<sequence length="139" mass="15687">MRQQTTARLVQVHGEGWPYDANAMVSLNFHCGAYGPGWLDGDHPMPQDGRVMHRVCFHLEGECCKEWTMVVEHRLVYTVVQPVVPNECVDYGVLDSVNRANGFFDPFVSLTDIGLTPGWYRFKDGAGKWLNVLNSIDSN</sequence>
<keyword evidence="2" id="KW-1185">Reference proteome</keyword>
<protein>
    <submittedName>
        <fullName evidence="1">Oncoprotein-induced transcript 3 protein</fullName>
    </submittedName>
</protein>
<evidence type="ECO:0000313" key="2">
    <source>
        <dbReference type="Proteomes" id="UP001163046"/>
    </source>
</evidence>
<dbReference type="OrthoDB" id="5945012at2759"/>
<dbReference type="AlphaFoldDB" id="A0A9X0CD30"/>
<comment type="caution">
    <text evidence="1">The sequence shown here is derived from an EMBL/GenBank/DDBJ whole genome shotgun (WGS) entry which is preliminary data.</text>
</comment>
<evidence type="ECO:0000313" key="1">
    <source>
        <dbReference type="EMBL" id="KAJ7323442.1"/>
    </source>
</evidence>
<dbReference type="EMBL" id="MU827814">
    <property type="protein sequence ID" value="KAJ7323442.1"/>
    <property type="molecule type" value="Genomic_DNA"/>
</dbReference>